<dbReference type="InterPro" id="IPR003593">
    <property type="entry name" value="AAA+_ATPase"/>
</dbReference>
<dbReference type="InterPro" id="IPR027417">
    <property type="entry name" value="P-loop_NTPase"/>
</dbReference>
<dbReference type="InterPro" id="IPR050763">
    <property type="entry name" value="ABC_transporter_ATP-binding"/>
</dbReference>
<dbReference type="EC" id="3.6.3.25" evidence="7"/>
<dbReference type="SUPFAM" id="SSF52540">
    <property type="entry name" value="P-loop containing nucleoside triphosphate hydrolases"/>
    <property type="match status" value="1"/>
</dbReference>
<evidence type="ECO:0000256" key="5">
    <source>
        <dbReference type="ARBA" id="ARBA00022840"/>
    </source>
</evidence>
<evidence type="ECO:0000259" key="6">
    <source>
        <dbReference type="PROSITE" id="PS50893"/>
    </source>
</evidence>
<keyword evidence="4" id="KW-0547">Nucleotide-binding</keyword>
<dbReference type="GO" id="GO:0016887">
    <property type="term" value="F:ATP hydrolysis activity"/>
    <property type="evidence" value="ECO:0007669"/>
    <property type="project" value="InterPro"/>
</dbReference>
<protein>
    <submittedName>
        <fullName evidence="7">ABC transporter component</fullName>
        <ecNumber evidence="7">3.6.3.25</ecNumber>
    </submittedName>
</protein>
<keyword evidence="5" id="KW-0067">ATP-binding</keyword>
<dbReference type="SMART" id="SM00382">
    <property type="entry name" value="AAA"/>
    <property type="match status" value="1"/>
</dbReference>
<sequence>MISVRHLSHRYPGARSAHPALDDVDLAISAGRFCAVIGRNGSGKSTLFRILAGALRPSAGEATIADAPCGSARARAAVGVVFQFPALDAVLTVRENLRLFGRLHGLSGKALAARLDAAVAWTRIGDRLDARVGTLSGGQQRQAELAKCLIPAPPVLLLDEPTTGLDPAGRAAFAETLATLRREAGVTLLMTTHVFEEAEPADDVVVLQSGKVIAADAPRALAARLGTEMIVIGCAEPGRLAARLRTGGLAVRATAADVRIPDLDRGRAVGLVSEILDRHGAEIASIAIKQPTLTDAFLALTGDTP</sequence>
<dbReference type="Pfam" id="PF00005">
    <property type="entry name" value="ABC_tran"/>
    <property type="match status" value="1"/>
</dbReference>
<evidence type="ECO:0000256" key="1">
    <source>
        <dbReference type="ARBA" id="ARBA00005417"/>
    </source>
</evidence>
<organism evidence="7">
    <name type="scientific">uncultured Alphaproteobacteria bacterium</name>
    <dbReference type="NCBI Taxonomy" id="91750"/>
    <lineage>
        <taxon>Bacteria</taxon>
        <taxon>Pseudomonadati</taxon>
        <taxon>Pseudomonadota</taxon>
        <taxon>Alphaproteobacteria</taxon>
        <taxon>environmental samples</taxon>
    </lineage>
</organism>
<reference evidence="7" key="1">
    <citation type="submission" date="2016-04" db="EMBL/GenBank/DDBJ databases">
        <authorList>
            <person name="Evans L.H."/>
            <person name="Alamgir A."/>
            <person name="Owens N."/>
            <person name="Weber N.D."/>
            <person name="Virtaneva K."/>
            <person name="Barbian K."/>
            <person name="Babar A."/>
            <person name="Rosenke K."/>
        </authorList>
    </citation>
    <scope>NUCLEOTIDE SEQUENCE</scope>
    <source>
        <strain evidence="7">86</strain>
    </source>
</reference>
<dbReference type="Gene3D" id="3.40.50.300">
    <property type="entry name" value="P-loop containing nucleotide triphosphate hydrolases"/>
    <property type="match status" value="1"/>
</dbReference>
<dbReference type="GO" id="GO:0005524">
    <property type="term" value="F:ATP binding"/>
    <property type="evidence" value="ECO:0007669"/>
    <property type="project" value="UniProtKB-KW"/>
</dbReference>
<keyword evidence="3" id="KW-0536">Nodulation</keyword>
<dbReference type="PROSITE" id="PS50893">
    <property type="entry name" value="ABC_TRANSPORTER_2"/>
    <property type="match status" value="1"/>
</dbReference>
<proteinExistence type="inferred from homology"/>
<dbReference type="PANTHER" id="PTHR42711">
    <property type="entry name" value="ABC TRANSPORTER ATP-BINDING PROTEIN"/>
    <property type="match status" value="1"/>
</dbReference>
<dbReference type="AlphaFoldDB" id="A0A212KMA2"/>
<keyword evidence="2" id="KW-0813">Transport</keyword>
<evidence type="ECO:0000256" key="2">
    <source>
        <dbReference type="ARBA" id="ARBA00022448"/>
    </source>
</evidence>
<name>A0A212KMA2_9PROT</name>
<dbReference type="EMBL" id="FLUO01000003">
    <property type="protein sequence ID" value="SBW12799.1"/>
    <property type="molecule type" value="Genomic_DNA"/>
</dbReference>
<dbReference type="PANTHER" id="PTHR42711:SF5">
    <property type="entry name" value="ABC TRANSPORTER ATP-BINDING PROTEIN NATA"/>
    <property type="match status" value="1"/>
</dbReference>
<evidence type="ECO:0000256" key="4">
    <source>
        <dbReference type="ARBA" id="ARBA00022741"/>
    </source>
</evidence>
<accession>A0A212KMA2</accession>
<dbReference type="InterPro" id="IPR003439">
    <property type="entry name" value="ABC_transporter-like_ATP-bd"/>
</dbReference>
<evidence type="ECO:0000313" key="7">
    <source>
        <dbReference type="EMBL" id="SBW12799.1"/>
    </source>
</evidence>
<comment type="similarity">
    <text evidence="1">Belongs to the ABC transporter superfamily.</text>
</comment>
<feature type="domain" description="ABC transporter" evidence="6">
    <location>
        <begin position="2"/>
        <end position="234"/>
    </location>
</feature>
<keyword evidence="7" id="KW-0378">Hydrolase</keyword>
<gene>
    <name evidence="7" type="ORF">KL86APRO_30290</name>
</gene>
<evidence type="ECO:0000256" key="3">
    <source>
        <dbReference type="ARBA" id="ARBA00022458"/>
    </source>
</evidence>